<evidence type="ECO:0000256" key="3">
    <source>
        <dbReference type="ARBA" id="ARBA00022692"/>
    </source>
</evidence>
<name>A0A329YC08_RHITR</name>
<feature type="transmembrane region" description="Helical" evidence="6">
    <location>
        <begin position="197"/>
        <end position="217"/>
    </location>
</feature>
<comment type="subcellular location">
    <subcellularLocation>
        <location evidence="1">Cell membrane</location>
        <topology evidence="1">Multi-pass membrane protein</topology>
    </subcellularLocation>
</comment>
<keyword evidence="4 6" id="KW-1133">Transmembrane helix</keyword>
<evidence type="ECO:0000313" key="8">
    <source>
        <dbReference type="EMBL" id="RAX39412.1"/>
    </source>
</evidence>
<feature type="transmembrane region" description="Helical" evidence="6">
    <location>
        <begin position="141"/>
        <end position="162"/>
    </location>
</feature>
<dbReference type="RefSeq" id="WP_112343530.1">
    <property type="nucleotide sequence ID" value="NZ_QMKK01000046.1"/>
</dbReference>
<feature type="transmembrane region" description="Helical" evidence="6">
    <location>
        <begin position="223"/>
        <end position="243"/>
    </location>
</feature>
<reference evidence="8 9" key="1">
    <citation type="submission" date="2018-06" db="EMBL/GenBank/DDBJ databases">
        <title>Whole Genome Sequence of an efficient microsymbiont, Rhizobium tropici.</title>
        <authorList>
            <person name="Srinivasan R."/>
            <person name="Singh H.V."/>
            <person name="Srivastava R."/>
            <person name="Kumari B."/>
            <person name="Radhakrishna A."/>
        </authorList>
    </citation>
    <scope>NUCLEOTIDE SEQUENCE [LARGE SCALE GENOMIC DNA]</scope>
    <source>
        <strain evidence="8 9">IGFRI Rhizo-19</strain>
    </source>
</reference>
<keyword evidence="5 6" id="KW-0472">Membrane</keyword>
<keyword evidence="3 6" id="KW-0812">Transmembrane</keyword>
<feature type="transmembrane region" description="Helical" evidence="6">
    <location>
        <begin position="26"/>
        <end position="45"/>
    </location>
</feature>
<feature type="transmembrane region" description="Helical" evidence="6">
    <location>
        <begin position="114"/>
        <end position="134"/>
    </location>
</feature>
<feature type="transmembrane region" description="Helical" evidence="6">
    <location>
        <begin position="57"/>
        <end position="78"/>
    </location>
</feature>
<evidence type="ECO:0000256" key="6">
    <source>
        <dbReference type="SAM" id="Phobius"/>
    </source>
</evidence>
<feature type="transmembrane region" description="Helical" evidence="6">
    <location>
        <begin position="90"/>
        <end position="108"/>
    </location>
</feature>
<dbReference type="GO" id="GO:0005886">
    <property type="term" value="C:plasma membrane"/>
    <property type="evidence" value="ECO:0007669"/>
    <property type="project" value="UniProtKB-SubCell"/>
</dbReference>
<dbReference type="Pfam" id="PF00892">
    <property type="entry name" value="EamA"/>
    <property type="match status" value="1"/>
</dbReference>
<feature type="domain" description="EamA" evidence="7">
    <location>
        <begin position="166"/>
        <end position="295"/>
    </location>
</feature>
<proteinExistence type="predicted"/>
<dbReference type="SUPFAM" id="SSF103481">
    <property type="entry name" value="Multidrug resistance efflux transporter EmrE"/>
    <property type="match status" value="2"/>
</dbReference>
<keyword evidence="2" id="KW-1003">Cell membrane</keyword>
<organism evidence="8 9">
    <name type="scientific">Rhizobium tropici</name>
    <dbReference type="NCBI Taxonomy" id="398"/>
    <lineage>
        <taxon>Bacteria</taxon>
        <taxon>Pseudomonadati</taxon>
        <taxon>Pseudomonadota</taxon>
        <taxon>Alphaproteobacteria</taxon>
        <taxon>Hyphomicrobiales</taxon>
        <taxon>Rhizobiaceae</taxon>
        <taxon>Rhizobium/Agrobacterium group</taxon>
        <taxon>Rhizobium</taxon>
    </lineage>
</organism>
<dbReference type="InterPro" id="IPR037185">
    <property type="entry name" value="EmrE-like"/>
</dbReference>
<dbReference type="InterPro" id="IPR000620">
    <property type="entry name" value="EamA_dom"/>
</dbReference>
<evidence type="ECO:0000256" key="2">
    <source>
        <dbReference type="ARBA" id="ARBA00022475"/>
    </source>
</evidence>
<feature type="transmembrane region" description="Helical" evidence="6">
    <location>
        <begin position="168"/>
        <end position="185"/>
    </location>
</feature>
<sequence length="304" mass="31040">MKQKLVDSGSDGGAALMPDSDAAPSTGGLVAGVLMCVMSMSSIQFGSALSAPIINAYGPVGATWLRLVFASIALALIVRPKIMSYSRSQWLGVLALGSVSAFMTASFFSAIARIPLGLAVAIEFLGPLLVATLGFGLSRQLLWPILAAIGVLLLAYDGQAWVGNLPGILFAIGAGAGWACYILLTKKVGNAFQGLEGLSMSLLVAAVVSTPFGYASAASHLTGFGLLEIAGLALLVPLLPYVLEMVALRRMPTSSFGILMSLEPAIGAVAGFVILAQPMTPSQMFGTALVVSASIGATVFAAKG</sequence>
<feature type="transmembrane region" description="Helical" evidence="6">
    <location>
        <begin position="282"/>
        <end position="302"/>
    </location>
</feature>
<protein>
    <submittedName>
        <fullName evidence="8">EamA family transporter</fullName>
    </submittedName>
</protein>
<dbReference type="PANTHER" id="PTHR42920">
    <property type="entry name" value="OS03G0707200 PROTEIN-RELATED"/>
    <property type="match status" value="1"/>
</dbReference>
<dbReference type="InterPro" id="IPR051258">
    <property type="entry name" value="Diverse_Substrate_Transporter"/>
</dbReference>
<feature type="transmembrane region" description="Helical" evidence="6">
    <location>
        <begin position="255"/>
        <end position="276"/>
    </location>
</feature>
<evidence type="ECO:0000256" key="4">
    <source>
        <dbReference type="ARBA" id="ARBA00022989"/>
    </source>
</evidence>
<accession>A0A329YC08</accession>
<evidence type="ECO:0000259" key="7">
    <source>
        <dbReference type="Pfam" id="PF00892"/>
    </source>
</evidence>
<evidence type="ECO:0000256" key="5">
    <source>
        <dbReference type="ARBA" id="ARBA00023136"/>
    </source>
</evidence>
<comment type="caution">
    <text evidence="8">The sequence shown here is derived from an EMBL/GenBank/DDBJ whole genome shotgun (WGS) entry which is preliminary data.</text>
</comment>
<dbReference type="EMBL" id="QMKK01000046">
    <property type="protein sequence ID" value="RAX39412.1"/>
    <property type="molecule type" value="Genomic_DNA"/>
</dbReference>
<dbReference type="OrthoDB" id="9815120at2"/>
<gene>
    <name evidence="8" type="ORF">DQ393_20275</name>
</gene>
<evidence type="ECO:0000313" key="9">
    <source>
        <dbReference type="Proteomes" id="UP000251205"/>
    </source>
</evidence>
<dbReference type="PANTHER" id="PTHR42920:SF5">
    <property type="entry name" value="EAMA DOMAIN-CONTAINING PROTEIN"/>
    <property type="match status" value="1"/>
</dbReference>
<dbReference type="AlphaFoldDB" id="A0A329YC08"/>
<evidence type="ECO:0000256" key="1">
    <source>
        <dbReference type="ARBA" id="ARBA00004651"/>
    </source>
</evidence>
<dbReference type="Proteomes" id="UP000251205">
    <property type="component" value="Unassembled WGS sequence"/>
</dbReference>